<sequence length="349" mass="38902">MSKLPDKETSIRIALPSPSESDQSDFTSAVEALRTVYGKKRESSTLVPPAGRPVWDVDITVIDGKEITTYWYELEDKTPDGKQKLQCVRLVDIPDSVAGAILRLERNLPILSGNPDYEIIGDTVQILTDAPKPPVLDDDSEDVTAELALLPEIAVDPEQHFTKKCKYRSEIHNLLLCQGGVCPGVPKSEHIIPLLGKSATGELVFERFTPRYCLVFVYSFARYKAWILQIIKGLACLHSLGIVHRDLRIDNMVFSSDRSRLYIIDLESRWGNDLAPEIAREPSLDAGWNEKSDVYDLGFVIKGMVYGNVPITSVVQWDVPAPLDTIVQACTQSSPEDRPSLDTLYDMVA</sequence>
<evidence type="ECO:0000256" key="2">
    <source>
        <dbReference type="ARBA" id="ARBA00011534"/>
    </source>
</evidence>
<accession>A0A6A6HJE9</accession>
<evidence type="ECO:0000313" key="12">
    <source>
        <dbReference type="EMBL" id="KAF2237653.1"/>
    </source>
</evidence>
<organism evidence="12 13">
    <name type="scientific">Viridothelium virens</name>
    <name type="common">Speckled blister lichen</name>
    <name type="synonym">Trypethelium virens</name>
    <dbReference type="NCBI Taxonomy" id="1048519"/>
    <lineage>
        <taxon>Eukaryota</taxon>
        <taxon>Fungi</taxon>
        <taxon>Dikarya</taxon>
        <taxon>Ascomycota</taxon>
        <taxon>Pezizomycotina</taxon>
        <taxon>Dothideomycetes</taxon>
        <taxon>Dothideomycetes incertae sedis</taxon>
        <taxon>Trypetheliales</taxon>
        <taxon>Trypetheliaceae</taxon>
        <taxon>Viridothelium</taxon>
    </lineage>
</organism>
<dbReference type="Gene3D" id="1.10.510.10">
    <property type="entry name" value="Transferase(Phosphotransferase) domain 1"/>
    <property type="match status" value="1"/>
</dbReference>
<evidence type="ECO:0000313" key="13">
    <source>
        <dbReference type="Proteomes" id="UP000800092"/>
    </source>
</evidence>
<feature type="compositionally biased region" description="Basic and acidic residues" evidence="10">
    <location>
        <begin position="1"/>
        <end position="10"/>
    </location>
</feature>
<evidence type="ECO:0000256" key="10">
    <source>
        <dbReference type="SAM" id="MobiDB-lite"/>
    </source>
</evidence>
<protein>
    <recommendedName>
        <fullName evidence="5">EKC/KEOPS complex subunit BUD32</fullName>
        <ecNumber evidence="3">2.7.11.1</ecNumber>
    </recommendedName>
    <alternativeName>
        <fullName evidence="6 7">Atypical Serine/threonine protein kinase BUD32</fullName>
    </alternativeName>
    <alternativeName>
        <fullName evidence="4">EKC/KEOPS complex subunit bud32</fullName>
    </alternativeName>
</protein>
<evidence type="ECO:0000256" key="6">
    <source>
        <dbReference type="ARBA" id="ARBA00030980"/>
    </source>
</evidence>
<dbReference type="EMBL" id="ML991779">
    <property type="protein sequence ID" value="KAF2237653.1"/>
    <property type="molecule type" value="Genomic_DNA"/>
</dbReference>
<evidence type="ECO:0000256" key="9">
    <source>
        <dbReference type="ARBA" id="ARBA00048679"/>
    </source>
</evidence>
<evidence type="ECO:0000256" key="5">
    <source>
        <dbReference type="ARBA" id="ARBA00019973"/>
    </source>
</evidence>
<dbReference type="PANTHER" id="PTHR23257">
    <property type="entry name" value="SERINE-THREONINE PROTEIN KINASE"/>
    <property type="match status" value="1"/>
</dbReference>
<dbReference type="PROSITE" id="PS00109">
    <property type="entry name" value="PROTEIN_KINASE_TYR"/>
    <property type="match status" value="1"/>
</dbReference>
<dbReference type="GO" id="GO:0004674">
    <property type="term" value="F:protein serine/threonine kinase activity"/>
    <property type="evidence" value="ECO:0007669"/>
    <property type="project" value="UniProtKB-EC"/>
</dbReference>
<dbReference type="InterPro" id="IPR050167">
    <property type="entry name" value="Ser_Thr_protein_kinase"/>
</dbReference>
<dbReference type="EC" id="2.7.11.1" evidence="3"/>
<feature type="region of interest" description="Disordered" evidence="10">
    <location>
        <begin position="1"/>
        <end position="26"/>
    </location>
</feature>
<name>A0A6A6HJE9_VIRVR</name>
<comment type="subunit">
    <text evidence="2">Component of the EKC/KEOPS complex composed of at least BUD32, CGI121, GON7, KAE1 and PCC1; the whole complex dimerizes.</text>
</comment>
<keyword evidence="13" id="KW-1185">Reference proteome</keyword>
<dbReference type="SUPFAM" id="SSF56112">
    <property type="entry name" value="Protein kinase-like (PK-like)"/>
    <property type="match status" value="1"/>
</dbReference>
<dbReference type="SMART" id="SM00220">
    <property type="entry name" value="S_TKc"/>
    <property type="match status" value="1"/>
</dbReference>
<feature type="domain" description="Protein kinase" evidence="11">
    <location>
        <begin position="87"/>
        <end position="349"/>
    </location>
</feature>
<dbReference type="GO" id="GO:0005524">
    <property type="term" value="F:ATP binding"/>
    <property type="evidence" value="ECO:0007669"/>
    <property type="project" value="InterPro"/>
</dbReference>
<evidence type="ECO:0000256" key="8">
    <source>
        <dbReference type="ARBA" id="ARBA00047899"/>
    </source>
</evidence>
<gene>
    <name evidence="12" type="ORF">EV356DRAFT_574058</name>
</gene>
<comment type="catalytic activity">
    <reaction evidence="9">
        <text>L-seryl-[protein] + ATP = O-phospho-L-seryl-[protein] + ADP + H(+)</text>
        <dbReference type="Rhea" id="RHEA:17989"/>
        <dbReference type="Rhea" id="RHEA-COMP:9863"/>
        <dbReference type="Rhea" id="RHEA-COMP:11604"/>
        <dbReference type="ChEBI" id="CHEBI:15378"/>
        <dbReference type="ChEBI" id="CHEBI:29999"/>
        <dbReference type="ChEBI" id="CHEBI:30616"/>
        <dbReference type="ChEBI" id="CHEBI:83421"/>
        <dbReference type="ChEBI" id="CHEBI:456216"/>
        <dbReference type="EC" id="2.7.11.1"/>
    </reaction>
</comment>
<dbReference type="InterPro" id="IPR011009">
    <property type="entry name" value="Kinase-like_dom_sf"/>
</dbReference>
<evidence type="ECO:0000256" key="1">
    <source>
        <dbReference type="ARBA" id="ARBA00003747"/>
    </source>
</evidence>
<comment type="function">
    <text evidence="1">Component of the EKC/KEOPS complex that is required for the formation of a threonylcarbamoyl group on adenosine at position 37 (t(6)A37) in tRNAs that read codons beginning with adenine. The complex is probably involved in the transfer of the threonylcarbamoyl moiety of threonylcarbamoyl-AMP (TC-AMP) to the N6 group of A37. BUD32 has ATPase activity in the context of the EKC/KEOPS complex and likely plays a supporting role to the catalytic subunit KAE1. The EKC/KEOPS complex also promotes both telomere uncapping and telomere elongation. The complex is required for efficient recruitment of transcriptional coactivators.</text>
</comment>
<evidence type="ECO:0000256" key="4">
    <source>
        <dbReference type="ARBA" id="ARBA00013948"/>
    </source>
</evidence>
<reference evidence="12" key="1">
    <citation type="journal article" date="2020" name="Stud. Mycol.">
        <title>101 Dothideomycetes genomes: a test case for predicting lifestyles and emergence of pathogens.</title>
        <authorList>
            <person name="Haridas S."/>
            <person name="Albert R."/>
            <person name="Binder M."/>
            <person name="Bloem J."/>
            <person name="Labutti K."/>
            <person name="Salamov A."/>
            <person name="Andreopoulos B."/>
            <person name="Baker S."/>
            <person name="Barry K."/>
            <person name="Bills G."/>
            <person name="Bluhm B."/>
            <person name="Cannon C."/>
            <person name="Castanera R."/>
            <person name="Culley D."/>
            <person name="Daum C."/>
            <person name="Ezra D."/>
            <person name="Gonzalez J."/>
            <person name="Henrissat B."/>
            <person name="Kuo A."/>
            <person name="Liang C."/>
            <person name="Lipzen A."/>
            <person name="Lutzoni F."/>
            <person name="Magnuson J."/>
            <person name="Mondo S."/>
            <person name="Nolan M."/>
            <person name="Ohm R."/>
            <person name="Pangilinan J."/>
            <person name="Park H.-J."/>
            <person name="Ramirez L."/>
            <person name="Alfaro M."/>
            <person name="Sun H."/>
            <person name="Tritt A."/>
            <person name="Yoshinaga Y."/>
            <person name="Zwiers L.-H."/>
            <person name="Turgeon B."/>
            <person name="Goodwin S."/>
            <person name="Spatafora J."/>
            <person name="Crous P."/>
            <person name="Grigoriev I."/>
        </authorList>
    </citation>
    <scope>NUCLEOTIDE SEQUENCE</scope>
    <source>
        <strain evidence="12">Tuck. ex Michener</strain>
    </source>
</reference>
<dbReference type="OrthoDB" id="4062651at2759"/>
<dbReference type="PROSITE" id="PS50011">
    <property type="entry name" value="PROTEIN_KINASE_DOM"/>
    <property type="match status" value="1"/>
</dbReference>
<proteinExistence type="predicted"/>
<dbReference type="AlphaFoldDB" id="A0A6A6HJE9"/>
<evidence type="ECO:0000256" key="3">
    <source>
        <dbReference type="ARBA" id="ARBA00012513"/>
    </source>
</evidence>
<evidence type="ECO:0000256" key="7">
    <source>
        <dbReference type="ARBA" id="ARBA00033194"/>
    </source>
</evidence>
<dbReference type="InterPro" id="IPR000719">
    <property type="entry name" value="Prot_kinase_dom"/>
</dbReference>
<dbReference type="Proteomes" id="UP000800092">
    <property type="component" value="Unassembled WGS sequence"/>
</dbReference>
<evidence type="ECO:0000259" key="11">
    <source>
        <dbReference type="PROSITE" id="PS50011"/>
    </source>
</evidence>
<comment type="catalytic activity">
    <reaction evidence="8">
        <text>L-threonyl-[protein] + ATP = O-phospho-L-threonyl-[protein] + ADP + H(+)</text>
        <dbReference type="Rhea" id="RHEA:46608"/>
        <dbReference type="Rhea" id="RHEA-COMP:11060"/>
        <dbReference type="Rhea" id="RHEA-COMP:11605"/>
        <dbReference type="ChEBI" id="CHEBI:15378"/>
        <dbReference type="ChEBI" id="CHEBI:30013"/>
        <dbReference type="ChEBI" id="CHEBI:30616"/>
        <dbReference type="ChEBI" id="CHEBI:61977"/>
        <dbReference type="ChEBI" id="CHEBI:456216"/>
        <dbReference type="EC" id="2.7.11.1"/>
    </reaction>
</comment>
<dbReference type="InterPro" id="IPR008266">
    <property type="entry name" value="Tyr_kinase_AS"/>
</dbReference>